<dbReference type="Pfam" id="PF02729">
    <property type="entry name" value="OTCace_N"/>
    <property type="match status" value="1"/>
</dbReference>
<protein>
    <recommendedName>
        <fullName evidence="6 10">Ornithine carbamoyltransferase</fullName>
        <shortName evidence="10">OTCase</shortName>
        <ecNumber evidence="5 10">2.1.3.3</ecNumber>
    </recommendedName>
</protein>
<feature type="domain" description="Aspartate/ornithine carbamoyltransferase Asp/Orn-binding" evidence="11">
    <location>
        <begin position="163"/>
        <end position="316"/>
    </location>
</feature>
<feature type="binding site" evidence="10">
    <location>
        <position position="116"/>
    </location>
    <ligand>
        <name>carbamoyl phosphate</name>
        <dbReference type="ChEBI" id="CHEBI:58228"/>
    </ligand>
</feature>
<dbReference type="PANTHER" id="PTHR45753">
    <property type="entry name" value="ORNITHINE CARBAMOYLTRANSFERASE, MITOCHONDRIAL"/>
    <property type="match status" value="1"/>
</dbReference>
<feature type="domain" description="Aspartate/ornithine carbamoyltransferase carbamoyl-P binding" evidence="12">
    <location>
        <begin position="16"/>
        <end position="156"/>
    </location>
</feature>
<dbReference type="GO" id="GO:0019240">
    <property type="term" value="P:citrulline biosynthetic process"/>
    <property type="evidence" value="ECO:0007669"/>
    <property type="project" value="TreeGrafter"/>
</dbReference>
<feature type="binding site" evidence="10">
    <location>
        <position position="238"/>
    </location>
    <ligand>
        <name>L-ornithine</name>
        <dbReference type="ChEBI" id="CHEBI:46911"/>
    </ligand>
</feature>
<gene>
    <name evidence="13" type="primary">argF</name>
    <name evidence="13" type="ORF">GSM42_08635</name>
</gene>
<keyword evidence="14" id="KW-1185">Reference proteome</keyword>
<dbReference type="EMBL" id="WUUL01000005">
    <property type="protein sequence ID" value="MXQ53789.1"/>
    <property type="molecule type" value="Genomic_DNA"/>
</dbReference>
<dbReference type="SUPFAM" id="SSF53671">
    <property type="entry name" value="Aspartate/ornithine carbamoyltransferase"/>
    <property type="match status" value="1"/>
</dbReference>
<keyword evidence="8 10" id="KW-0808">Transferase</keyword>
<dbReference type="InterPro" id="IPR006131">
    <property type="entry name" value="Asp_carbamoyltransf_Asp/Orn-bd"/>
</dbReference>
<dbReference type="EC" id="2.1.3.3" evidence="5 10"/>
<comment type="caution">
    <text evidence="13">The sequence shown here is derived from an EMBL/GenBank/DDBJ whole genome shotgun (WGS) entry which is preliminary data.</text>
</comment>
<feature type="binding site" evidence="10">
    <location>
        <position position="174"/>
    </location>
    <ligand>
        <name>L-ornithine</name>
        <dbReference type="ChEBI" id="CHEBI:46911"/>
    </ligand>
</feature>
<dbReference type="HAMAP" id="MF_01109">
    <property type="entry name" value="OTCase"/>
    <property type="match status" value="1"/>
</dbReference>
<evidence type="ECO:0000256" key="2">
    <source>
        <dbReference type="ARBA" id="ARBA00004496"/>
    </source>
</evidence>
<dbReference type="PRINTS" id="PR00102">
    <property type="entry name" value="OTCASE"/>
</dbReference>
<evidence type="ECO:0000256" key="5">
    <source>
        <dbReference type="ARBA" id="ARBA00013007"/>
    </source>
</evidence>
<comment type="similarity">
    <text evidence="4 10">Belongs to the aspartate/ornithine carbamoyltransferase superfamily. OTCase family.</text>
</comment>
<dbReference type="AlphaFoldDB" id="A0A6I4VQC7"/>
<sequence length="332" mass="36791">MNILTIPPQLTSCEGKDLLTLTDFSPEEITSLLDLAYVLKKDHKNGTTYQPLAGKTLAMIFDKPSTRTRVSFEVGMVQLGGHVMNLNRQDIQMGRGETVEDTAKVLSRYIDGILIRTFDHQTVETLAKHTSIPIINGLTDHYHPCQALADLLTLQEEKGNLSGLKLAYIGDGNNVLHSLMHGAAATGIHLAISTPPGYEPLPIVWKEANELAKKTGSTITFHPNPYTAAENADAIYTDVWASMGQEKEKEKRLQDFMDYQVNQALMDKAKTDAIFLHCLPAYREWEVTAEVLDGPQSVVFNQAENRLHAQKALLVALLGERQVVSKEMDHSA</sequence>
<evidence type="ECO:0000256" key="9">
    <source>
        <dbReference type="ARBA" id="ARBA00048772"/>
    </source>
</evidence>
<dbReference type="Pfam" id="PF00185">
    <property type="entry name" value="OTCace"/>
    <property type="match status" value="1"/>
</dbReference>
<evidence type="ECO:0000256" key="6">
    <source>
        <dbReference type="ARBA" id="ARBA00016634"/>
    </source>
</evidence>
<dbReference type="PRINTS" id="PR00100">
    <property type="entry name" value="AOTCASE"/>
</dbReference>
<comment type="catalytic activity">
    <reaction evidence="9 10">
        <text>carbamoyl phosphate + L-ornithine = L-citrulline + phosphate + H(+)</text>
        <dbReference type="Rhea" id="RHEA:19513"/>
        <dbReference type="ChEBI" id="CHEBI:15378"/>
        <dbReference type="ChEBI" id="CHEBI:43474"/>
        <dbReference type="ChEBI" id="CHEBI:46911"/>
        <dbReference type="ChEBI" id="CHEBI:57743"/>
        <dbReference type="ChEBI" id="CHEBI:58228"/>
        <dbReference type="EC" id="2.1.3.3"/>
    </reaction>
</comment>
<organism evidence="13 14">
    <name type="scientific">Shimazuella alba</name>
    <dbReference type="NCBI Taxonomy" id="2690964"/>
    <lineage>
        <taxon>Bacteria</taxon>
        <taxon>Bacillati</taxon>
        <taxon>Bacillota</taxon>
        <taxon>Bacilli</taxon>
        <taxon>Bacillales</taxon>
        <taxon>Thermoactinomycetaceae</taxon>
        <taxon>Shimazuella</taxon>
    </lineage>
</organism>
<dbReference type="Gene3D" id="3.40.50.1370">
    <property type="entry name" value="Aspartate/ornithine carbamoyltransferase"/>
    <property type="match status" value="2"/>
</dbReference>
<evidence type="ECO:0000259" key="12">
    <source>
        <dbReference type="Pfam" id="PF02729"/>
    </source>
</evidence>
<feature type="binding site" evidence="10">
    <location>
        <begin position="65"/>
        <end position="68"/>
    </location>
    <ligand>
        <name>carbamoyl phosphate</name>
        <dbReference type="ChEBI" id="CHEBI:58228"/>
    </ligand>
</feature>
<feature type="binding site" evidence="10">
    <location>
        <begin position="242"/>
        <end position="243"/>
    </location>
    <ligand>
        <name>L-ornithine</name>
        <dbReference type="ChEBI" id="CHEBI:46911"/>
    </ligand>
</feature>
<dbReference type="FunFam" id="3.40.50.1370:FF:000016">
    <property type="entry name" value="Ornithine carbamoyltransferase"/>
    <property type="match status" value="1"/>
</dbReference>
<name>A0A6I4VQC7_9BACL</name>
<dbReference type="GO" id="GO:0042450">
    <property type="term" value="P:L-arginine biosynthetic process via ornithine"/>
    <property type="evidence" value="ECO:0007669"/>
    <property type="project" value="UniProtKB-UniRule"/>
</dbReference>
<proteinExistence type="inferred from homology"/>
<evidence type="ECO:0000256" key="10">
    <source>
        <dbReference type="HAMAP-Rule" id="MF_01109"/>
    </source>
</evidence>
<dbReference type="RefSeq" id="WP_160801150.1">
    <property type="nucleotide sequence ID" value="NZ_WUUL01000005.1"/>
</dbReference>
<evidence type="ECO:0000256" key="3">
    <source>
        <dbReference type="ARBA" id="ARBA00004975"/>
    </source>
</evidence>
<dbReference type="Proteomes" id="UP000430692">
    <property type="component" value="Unassembled WGS sequence"/>
</dbReference>
<dbReference type="InterPro" id="IPR036901">
    <property type="entry name" value="Asp/Orn_carbamoylTrfase_sf"/>
</dbReference>
<dbReference type="FunFam" id="3.40.50.1370:FF:000008">
    <property type="entry name" value="Ornithine carbamoyltransferase"/>
    <property type="match status" value="1"/>
</dbReference>
<dbReference type="InterPro" id="IPR006130">
    <property type="entry name" value="Asp/Orn_carbamoylTrfase"/>
</dbReference>
<evidence type="ECO:0000256" key="8">
    <source>
        <dbReference type="ARBA" id="ARBA00022679"/>
    </source>
</evidence>
<comment type="pathway">
    <text evidence="3">Amino-acid biosynthesis; L-arginine biosynthesis; L-arginine from L-ornithine and carbamoyl phosphate: step 1/3.</text>
</comment>
<dbReference type="GO" id="GO:0005737">
    <property type="term" value="C:cytoplasm"/>
    <property type="evidence" value="ECO:0007669"/>
    <property type="project" value="UniProtKB-SubCell"/>
</dbReference>
<comment type="subcellular location">
    <subcellularLocation>
        <location evidence="2 10">Cytoplasm</location>
    </subcellularLocation>
</comment>
<evidence type="ECO:0000256" key="7">
    <source>
        <dbReference type="ARBA" id="ARBA00022490"/>
    </source>
</evidence>
<dbReference type="InterPro" id="IPR024904">
    <property type="entry name" value="OTCase_ArgI"/>
</dbReference>
<dbReference type="NCBIfam" id="TIGR00658">
    <property type="entry name" value="orni_carb_tr"/>
    <property type="match status" value="1"/>
</dbReference>
<dbReference type="InterPro" id="IPR006132">
    <property type="entry name" value="Asp/Orn_carbamoyltranf_P-bd"/>
</dbReference>
<dbReference type="NCBIfam" id="NF001986">
    <property type="entry name" value="PRK00779.1"/>
    <property type="match status" value="1"/>
</dbReference>
<accession>A0A6I4VQC7</accession>
<dbReference type="PROSITE" id="PS00097">
    <property type="entry name" value="CARBAMOYLTRANSFERASE"/>
    <property type="match status" value="1"/>
</dbReference>
<reference evidence="13 14" key="1">
    <citation type="submission" date="2019-12" db="EMBL/GenBank/DDBJ databases">
        <title>Whole-genome analyses of novel actinobacteria.</title>
        <authorList>
            <person name="Sahin N."/>
            <person name="Saygin H."/>
        </authorList>
    </citation>
    <scope>NUCLEOTIDE SEQUENCE [LARGE SCALE GENOMIC DNA]</scope>
    <source>
        <strain evidence="13 14">KC615</strain>
    </source>
</reference>
<evidence type="ECO:0000313" key="14">
    <source>
        <dbReference type="Proteomes" id="UP000430692"/>
    </source>
</evidence>
<feature type="binding site" evidence="10">
    <location>
        <position position="306"/>
    </location>
    <ligand>
        <name>carbamoyl phosphate</name>
        <dbReference type="ChEBI" id="CHEBI:58228"/>
    </ligand>
</feature>
<feature type="binding site" evidence="10">
    <location>
        <begin position="278"/>
        <end position="279"/>
    </location>
    <ligand>
        <name>carbamoyl phosphate</name>
        <dbReference type="ChEBI" id="CHEBI:58228"/>
    </ligand>
</feature>
<dbReference type="InterPro" id="IPR002292">
    <property type="entry name" value="Orn/put_carbamltrans"/>
</dbReference>
<evidence type="ECO:0000256" key="1">
    <source>
        <dbReference type="ARBA" id="ARBA00003822"/>
    </source>
</evidence>
<feature type="binding site" evidence="10">
    <location>
        <begin position="143"/>
        <end position="146"/>
    </location>
    <ligand>
        <name>carbamoyl phosphate</name>
        <dbReference type="ChEBI" id="CHEBI:58228"/>
    </ligand>
</feature>
<feature type="binding site" evidence="10">
    <location>
        <position position="92"/>
    </location>
    <ligand>
        <name>carbamoyl phosphate</name>
        <dbReference type="ChEBI" id="CHEBI:58228"/>
    </ligand>
</feature>
<evidence type="ECO:0000256" key="4">
    <source>
        <dbReference type="ARBA" id="ARBA00007805"/>
    </source>
</evidence>
<keyword evidence="7 10" id="KW-0963">Cytoplasm</keyword>
<dbReference type="GO" id="GO:0016597">
    <property type="term" value="F:amino acid binding"/>
    <property type="evidence" value="ECO:0007669"/>
    <property type="project" value="InterPro"/>
</dbReference>
<comment type="function">
    <text evidence="1">Reversibly catalyzes the transfer of the carbamoyl group from carbamoyl phosphate (CP) to the N(epsilon) atom of ornithine (ORN) to produce L-citrulline.</text>
</comment>
<dbReference type="PANTHER" id="PTHR45753:SF3">
    <property type="entry name" value="ORNITHINE TRANSCARBAMYLASE, MITOCHONDRIAL"/>
    <property type="match status" value="1"/>
</dbReference>
<dbReference type="GO" id="GO:0004585">
    <property type="term" value="F:ornithine carbamoyltransferase activity"/>
    <property type="evidence" value="ECO:0007669"/>
    <property type="project" value="UniProtKB-UniRule"/>
</dbReference>
<evidence type="ECO:0000259" key="11">
    <source>
        <dbReference type="Pfam" id="PF00185"/>
    </source>
</evidence>
<evidence type="ECO:0000313" key="13">
    <source>
        <dbReference type="EMBL" id="MXQ53789.1"/>
    </source>
</evidence>